<keyword evidence="3" id="KW-1185">Reference proteome</keyword>
<organism evidence="2 3">
    <name type="scientific">Sporolactobacillus nakayamae</name>
    <dbReference type="NCBI Taxonomy" id="269670"/>
    <lineage>
        <taxon>Bacteria</taxon>
        <taxon>Bacillati</taxon>
        <taxon>Bacillota</taxon>
        <taxon>Bacilli</taxon>
        <taxon>Bacillales</taxon>
        <taxon>Sporolactobacillaceae</taxon>
        <taxon>Sporolactobacillus</taxon>
    </lineage>
</organism>
<feature type="transmembrane region" description="Helical" evidence="1">
    <location>
        <begin position="28"/>
        <end position="50"/>
    </location>
</feature>
<feature type="transmembrane region" description="Helical" evidence="1">
    <location>
        <begin position="145"/>
        <end position="168"/>
    </location>
</feature>
<dbReference type="STRING" id="269670.SAMN02982927_01761"/>
<evidence type="ECO:0000313" key="3">
    <source>
        <dbReference type="Proteomes" id="UP000198752"/>
    </source>
</evidence>
<gene>
    <name evidence="2" type="ORF">SAMN02982927_01761</name>
</gene>
<reference evidence="3" key="1">
    <citation type="submission" date="2016-10" db="EMBL/GenBank/DDBJ databases">
        <authorList>
            <person name="Varghese N."/>
            <person name="Submissions S."/>
        </authorList>
    </citation>
    <scope>NUCLEOTIDE SEQUENCE [LARGE SCALE GENOMIC DNA]</scope>
    <source>
        <strain evidence="3">ATCC 700379</strain>
    </source>
</reference>
<keyword evidence="1" id="KW-0812">Transmembrane</keyword>
<evidence type="ECO:0000256" key="1">
    <source>
        <dbReference type="SAM" id="Phobius"/>
    </source>
</evidence>
<keyword evidence="1" id="KW-1133">Transmembrane helix</keyword>
<sequence>MNIEHRLILFYKRLSVWNLVLRHMKKNLVIFMVLNLVSTICVSLILAYLVPLFVRLSWLADTLFCLVTFEIAFLINLKYFLFPQAVKKSRQLYHVSFFLEEWRVFIYAILRDFLKKNTTAIDIFFLIKGLKEKKKERAKSFKKNAFYNLSLYPFVLFVCIWISFNLWLFDHIVGNHIEDAFLYLILSFICLILLVIIAYCIHHNFDPLFPHHLTALSNLIRILENIELAQNNERFGRIIDEATARVDPEIVRHLITENTCEKN</sequence>
<dbReference type="Proteomes" id="UP000198752">
    <property type="component" value="Unassembled WGS sequence"/>
</dbReference>
<accession>A0A1I2S3V8</accession>
<feature type="transmembrane region" description="Helical" evidence="1">
    <location>
        <begin position="180"/>
        <end position="201"/>
    </location>
</feature>
<keyword evidence="1" id="KW-0472">Membrane</keyword>
<protein>
    <submittedName>
        <fullName evidence="2">Uncharacterized protein</fullName>
    </submittedName>
</protein>
<proteinExistence type="predicted"/>
<dbReference type="AlphaFoldDB" id="A0A1I2S3V8"/>
<evidence type="ECO:0000313" key="2">
    <source>
        <dbReference type="EMBL" id="SFG44661.1"/>
    </source>
</evidence>
<dbReference type="EMBL" id="FOOY01000010">
    <property type="protein sequence ID" value="SFG44661.1"/>
    <property type="molecule type" value="Genomic_DNA"/>
</dbReference>
<name>A0A1I2S3V8_9BACL</name>
<feature type="transmembrane region" description="Helical" evidence="1">
    <location>
        <begin position="56"/>
        <end position="81"/>
    </location>
</feature>